<evidence type="ECO:0000313" key="21">
    <source>
        <dbReference type="Proteomes" id="UP000093281"/>
    </source>
</evidence>
<evidence type="ECO:0000256" key="10">
    <source>
        <dbReference type="ARBA" id="ARBA00022842"/>
    </source>
</evidence>
<evidence type="ECO:0000256" key="15">
    <source>
        <dbReference type="HAMAP-Rule" id="MF_00283"/>
    </source>
</evidence>
<protein>
    <recommendedName>
        <fullName evidence="15">Phenylalanine--tRNA ligase beta subunit</fullName>
        <ecNumber evidence="15">6.1.1.20</ecNumber>
    </recommendedName>
    <alternativeName>
        <fullName evidence="15">Phenylalanyl-tRNA synthetase beta subunit</fullName>
        <shortName evidence="15">PheRS</shortName>
    </alternativeName>
</protein>
<evidence type="ECO:0000256" key="2">
    <source>
        <dbReference type="ARBA" id="ARBA00008653"/>
    </source>
</evidence>
<comment type="subcellular location">
    <subcellularLocation>
        <location evidence="1 15">Cytoplasm</location>
    </subcellularLocation>
</comment>
<comment type="caution">
    <text evidence="20">The sequence shown here is derived from an EMBL/GenBank/DDBJ whole genome shotgun (WGS) entry which is preliminary data.</text>
</comment>
<dbReference type="Gene3D" id="3.30.930.10">
    <property type="entry name" value="Bira Bifunctional Protein, Domain 2"/>
    <property type="match status" value="1"/>
</dbReference>
<dbReference type="InterPro" id="IPR041616">
    <property type="entry name" value="PheRS_beta_core"/>
</dbReference>
<dbReference type="Pfam" id="PF01588">
    <property type="entry name" value="tRNA_bind"/>
    <property type="match status" value="1"/>
</dbReference>
<dbReference type="Pfam" id="PF17759">
    <property type="entry name" value="tRNA_synthFbeta"/>
    <property type="match status" value="1"/>
</dbReference>
<keyword evidence="8 15" id="KW-0547">Nucleotide-binding</keyword>
<evidence type="ECO:0000256" key="4">
    <source>
        <dbReference type="ARBA" id="ARBA00022490"/>
    </source>
</evidence>
<feature type="binding site" evidence="15">
    <location>
        <position position="446"/>
    </location>
    <ligand>
        <name>Mg(2+)</name>
        <dbReference type="ChEBI" id="CHEBI:18420"/>
        <note>shared with alpha subunit</note>
    </ligand>
</feature>
<feature type="binding site" evidence="15">
    <location>
        <position position="449"/>
    </location>
    <ligand>
        <name>Mg(2+)</name>
        <dbReference type="ChEBI" id="CHEBI:18420"/>
        <note>shared with alpha subunit</note>
    </ligand>
</feature>
<keyword evidence="13 15" id="KW-0030">Aminoacyl-tRNA synthetase</keyword>
<gene>
    <name evidence="15 20" type="primary">pheT</name>
    <name evidence="20" type="ORF">AAX29_00204</name>
</gene>
<dbReference type="GO" id="GO:0006432">
    <property type="term" value="P:phenylalanyl-tRNA aminoacylation"/>
    <property type="evidence" value="ECO:0007669"/>
    <property type="project" value="UniProtKB-UniRule"/>
</dbReference>
<evidence type="ECO:0000256" key="14">
    <source>
        <dbReference type="ARBA" id="ARBA00049255"/>
    </source>
</evidence>
<dbReference type="Gene3D" id="2.40.50.140">
    <property type="entry name" value="Nucleic acid-binding proteins"/>
    <property type="match status" value="1"/>
</dbReference>
<dbReference type="PANTHER" id="PTHR10947:SF0">
    <property type="entry name" value="PHENYLALANINE--TRNA LIGASE BETA SUBUNIT"/>
    <property type="match status" value="1"/>
</dbReference>
<dbReference type="InterPro" id="IPR036690">
    <property type="entry name" value="Fdx_antiC-bd_sf"/>
</dbReference>
<evidence type="ECO:0000256" key="16">
    <source>
        <dbReference type="PROSITE-ProRule" id="PRU00209"/>
    </source>
</evidence>
<name>A0A1C0B9C4_9BACT</name>
<dbReference type="Proteomes" id="UP000093281">
    <property type="component" value="Unassembled WGS sequence"/>
</dbReference>
<evidence type="ECO:0000256" key="11">
    <source>
        <dbReference type="ARBA" id="ARBA00022884"/>
    </source>
</evidence>
<keyword evidence="9 15" id="KW-0067">ATP-binding</keyword>
<evidence type="ECO:0000256" key="12">
    <source>
        <dbReference type="ARBA" id="ARBA00022917"/>
    </source>
</evidence>
<dbReference type="GO" id="GO:0000049">
    <property type="term" value="F:tRNA binding"/>
    <property type="evidence" value="ECO:0007669"/>
    <property type="project" value="UniProtKB-UniRule"/>
</dbReference>
<dbReference type="Gene3D" id="3.30.70.380">
    <property type="entry name" value="Ferrodoxin-fold anticodon-binding domain"/>
    <property type="match status" value="1"/>
</dbReference>
<dbReference type="CDD" id="cd02796">
    <property type="entry name" value="tRNA_bind_bactPheRS"/>
    <property type="match status" value="1"/>
</dbReference>
<keyword evidence="6 15" id="KW-0436">Ligase</keyword>
<dbReference type="AlphaFoldDB" id="A0A1C0B9C4"/>
<dbReference type="OrthoDB" id="9805455at2"/>
<evidence type="ECO:0000256" key="6">
    <source>
        <dbReference type="ARBA" id="ARBA00022598"/>
    </source>
</evidence>
<dbReference type="SMART" id="SM00874">
    <property type="entry name" value="B5"/>
    <property type="match status" value="1"/>
</dbReference>
<dbReference type="InterPro" id="IPR012340">
    <property type="entry name" value="NA-bd_OB-fold"/>
</dbReference>
<dbReference type="InterPro" id="IPR045060">
    <property type="entry name" value="Phe-tRNA-ligase_IIc_bsu"/>
</dbReference>
<evidence type="ECO:0000256" key="13">
    <source>
        <dbReference type="ARBA" id="ARBA00023146"/>
    </source>
</evidence>
<dbReference type="PATRIC" id="fig|544718.51.peg.195"/>
<dbReference type="EMBL" id="LCUJ01000001">
    <property type="protein sequence ID" value="OCM00206.1"/>
    <property type="molecule type" value="Genomic_DNA"/>
</dbReference>
<dbReference type="GO" id="GO:0004826">
    <property type="term" value="F:phenylalanine-tRNA ligase activity"/>
    <property type="evidence" value="ECO:0007669"/>
    <property type="project" value="UniProtKB-UniRule"/>
</dbReference>
<dbReference type="CDD" id="cd00769">
    <property type="entry name" value="PheRS_beta_core"/>
    <property type="match status" value="1"/>
</dbReference>
<dbReference type="GO" id="GO:0009328">
    <property type="term" value="C:phenylalanine-tRNA ligase complex"/>
    <property type="evidence" value="ECO:0007669"/>
    <property type="project" value="TreeGrafter"/>
</dbReference>
<dbReference type="GO" id="GO:0005524">
    <property type="term" value="F:ATP binding"/>
    <property type="evidence" value="ECO:0007669"/>
    <property type="project" value="UniProtKB-UniRule"/>
</dbReference>
<sequence length="774" mass="87351">MIVTRKWLEEFINISKISTSELCKTLNSIGLEVDSLDSKTIASNVVVGKVLKKQKHPEADKLNICLVDLGSNVEQIVCGASNVEEGQLVPVAKIGAILGDDFKIKAAKLRGVESNGMICSSTELGLPKLNDGIMILDNSIGELVLGKELSAYPLLNDDIIEIGLTPNRGDCLSILGVARELAAYYNLSLIMFEKHINYERLSIGQKFIVDVSNFDSNLAYKAVEIKNFKIDLLSNIRLATIGKFKENFEIKNSLEYIMHSIGAILNIYNSKQSLMKNDFYSFEVKKNRDGIDSFYSNGEELSNIGVNHKNIIEDINGDFLIEASYKDPETISKLVFDKKPKTSEIFYKTSRGSNPNITVAIDYYCNYLSKFGVIVYSGSKEFLDDIERDAINLSVDKINSIIGQKIDKHEIERILSSLSFEIKDSVDNLLVVKAPVYRHDIKNIADVSEEIIRMIGIDNIKSKPLAVNEVNRVNKTSKDILKRNKVRFKAIENNFFETLTYVFTSKEKLEKYGFKTVKENLDLINPIVKELNTFRTTLLLNLVEACSNNFNHGIRSSAFFEIGTIFDENRAESKKIAFIYSGANSFEDVCNAGKPKNIDFFEFSKKVLNSIGKFDLVPMDKIDNSFIHPFQNANVIIDGKVAGFISKLHPSVCEDYDLNDTFIAQIDFEMIKDDKVLANSYSKFQTSIKDLSILAPKNMEFKDIKKVIDSIKNPLIKQYNLIDIYSDDKLGDFESLTIRFTLQSDEKTLEDEDINLVISSILDILKKDLNITLR</sequence>
<organism evidence="20 21">
    <name type="scientific">Aliarcobacter thereius</name>
    <dbReference type="NCBI Taxonomy" id="544718"/>
    <lineage>
        <taxon>Bacteria</taxon>
        <taxon>Pseudomonadati</taxon>
        <taxon>Campylobacterota</taxon>
        <taxon>Epsilonproteobacteria</taxon>
        <taxon>Campylobacterales</taxon>
        <taxon>Arcobacteraceae</taxon>
        <taxon>Aliarcobacter</taxon>
    </lineage>
</organism>
<evidence type="ECO:0000259" key="17">
    <source>
        <dbReference type="PROSITE" id="PS50886"/>
    </source>
</evidence>
<keyword evidence="12 15" id="KW-0648">Protein biosynthesis</keyword>
<dbReference type="InterPro" id="IPR045864">
    <property type="entry name" value="aa-tRNA-synth_II/BPL/LPL"/>
</dbReference>
<comment type="similarity">
    <text evidence="2 15">Belongs to the phenylalanyl-tRNA synthetase beta subunit family. Type 1 subfamily.</text>
</comment>
<evidence type="ECO:0000256" key="7">
    <source>
        <dbReference type="ARBA" id="ARBA00022723"/>
    </source>
</evidence>
<dbReference type="STRING" id="544718.AAX25_00876"/>
<keyword evidence="10 15" id="KW-0460">Magnesium</keyword>
<dbReference type="PANTHER" id="PTHR10947">
    <property type="entry name" value="PHENYLALANYL-TRNA SYNTHETASE BETA CHAIN AND LEUCINE-RICH REPEAT-CONTAINING PROTEIN 47"/>
    <property type="match status" value="1"/>
</dbReference>
<dbReference type="InterPro" id="IPR004532">
    <property type="entry name" value="Phe-tRNA-ligase_IIc_bsu_bact"/>
</dbReference>
<evidence type="ECO:0000256" key="5">
    <source>
        <dbReference type="ARBA" id="ARBA00022555"/>
    </source>
</evidence>
<dbReference type="NCBIfam" id="NF045760">
    <property type="entry name" value="YtpR"/>
    <property type="match status" value="1"/>
</dbReference>
<dbReference type="InterPro" id="IPR002547">
    <property type="entry name" value="tRNA-bd_dom"/>
</dbReference>
<keyword evidence="7 15" id="KW-0479">Metal-binding</keyword>
<evidence type="ECO:0000259" key="18">
    <source>
        <dbReference type="PROSITE" id="PS51447"/>
    </source>
</evidence>
<dbReference type="InterPro" id="IPR005147">
    <property type="entry name" value="tRNA_synthase_B5-dom"/>
</dbReference>
<evidence type="ECO:0000256" key="1">
    <source>
        <dbReference type="ARBA" id="ARBA00004496"/>
    </source>
</evidence>
<proteinExistence type="inferred from homology"/>
<feature type="binding site" evidence="15">
    <location>
        <position position="450"/>
    </location>
    <ligand>
        <name>Mg(2+)</name>
        <dbReference type="ChEBI" id="CHEBI:18420"/>
        <note>shared with alpha subunit</note>
    </ligand>
</feature>
<reference evidence="21" key="1">
    <citation type="submission" date="2015-05" db="EMBL/GenBank/DDBJ databases">
        <authorList>
            <person name="Rovetto F."/>
            <person name="Cocolin L."/>
            <person name="Illeghems K."/>
            <person name="Van Nieuwerburgh F."/>
            <person name="Houf K."/>
        </authorList>
    </citation>
    <scope>NUCLEOTIDE SEQUENCE [LARGE SCALE GENOMIC DNA]</scope>
    <source>
        <strain evidence="21">DU22</strain>
    </source>
</reference>
<dbReference type="SMART" id="SM00896">
    <property type="entry name" value="FDX-ACB"/>
    <property type="match status" value="1"/>
</dbReference>
<comment type="catalytic activity">
    <reaction evidence="14 15">
        <text>tRNA(Phe) + L-phenylalanine + ATP = L-phenylalanyl-tRNA(Phe) + AMP + diphosphate + H(+)</text>
        <dbReference type="Rhea" id="RHEA:19413"/>
        <dbReference type="Rhea" id="RHEA-COMP:9668"/>
        <dbReference type="Rhea" id="RHEA-COMP:9699"/>
        <dbReference type="ChEBI" id="CHEBI:15378"/>
        <dbReference type="ChEBI" id="CHEBI:30616"/>
        <dbReference type="ChEBI" id="CHEBI:33019"/>
        <dbReference type="ChEBI" id="CHEBI:58095"/>
        <dbReference type="ChEBI" id="CHEBI:78442"/>
        <dbReference type="ChEBI" id="CHEBI:78531"/>
        <dbReference type="ChEBI" id="CHEBI:456215"/>
        <dbReference type="EC" id="6.1.1.20"/>
    </reaction>
</comment>
<feature type="binding site" evidence="15">
    <location>
        <position position="440"/>
    </location>
    <ligand>
        <name>Mg(2+)</name>
        <dbReference type="ChEBI" id="CHEBI:18420"/>
        <note>shared with alpha subunit</note>
    </ligand>
</feature>
<evidence type="ECO:0000259" key="19">
    <source>
        <dbReference type="PROSITE" id="PS51483"/>
    </source>
</evidence>
<keyword evidence="11 16" id="KW-0694">RNA-binding</keyword>
<dbReference type="InterPro" id="IPR009061">
    <property type="entry name" value="DNA-bd_dom_put_sf"/>
</dbReference>
<evidence type="ECO:0000256" key="9">
    <source>
        <dbReference type="ARBA" id="ARBA00022840"/>
    </source>
</evidence>
<comment type="subunit">
    <text evidence="3 15">Tetramer of two alpha and two beta subunits.</text>
</comment>
<dbReference type="GO" id="GO:0000287">
    <property type="term" value="F:magnesium ion binding"/>
    <property type="evidence" value="ECO:0007669"/>
    <property type="project" value="UniProtKB-UniRule"/>
</dbReference>
<dbReference type="Pfam" id="PF03484">
    <property type="entry name" value="B5"/>
    <property type="match status" value="1"/>
</dbReference>
<evidence type="ECO:0000256" key="8">
    <source>
        <dbReference type="ARBA" id="ARBA00022741"/>
    </source>
</evidence>
<dbReference type="SUPFAM" id="SSF54991">
    <property type="entry name" value="Anticodon-binding domain of PheRS"/>
    <property type="match status" value="1"/>
</dbReference>
<evidence type="ECO:0000256" key="3">
    <source>
        <dbReference type="ARBA" id="ARBA00011209"/>
    </source>
</evidence>
<comment type="cofactor">
    <cofactor evidence="15">
        <name>Mg(2+)</name>
        <dbReference type="ChEBI" id="CHEBI:18420"/>
    </cofactor>
    <text evidence="15">Binds 2 magnesium ions per tetramer.</text>
</comment>
<feature type="domain" description="B5" evidence="19">
    <location>
        <begin position="386"/>
        <end position="462"/>
    </location>
</feature>
<keyword evidence="4 15" id="KW-0963">Cytoplasm</keyword>
<dbReference type="EC" id="6.1.1.20" evidence="15"/>
<dbReference type="InterPro" id="IPR005121">
    <property type="entry name" value="Fdx_antiC-bd"/>
</dbReference>
<dbReference type="FunFam" id="2.40.50.140:FF:000045">
    <property type="entry name" value="Phenylalanine--tRNA ligase beta subunit"/>
    <property type="match status" value="1"/>
</dbReference>
<dbReference type="RefSeq" id="WP_066185241.1">
    <property type="nucleotide sequence ID" value="NZ_LCUJ01000001.1"/>
</dbReference>
<dbReference type="PROSITE" id="PS51483">
    <property type="entry name" value="B5"/>
    <property type="match status" value="1"/>
</dbReference>
<dbReference type="SUPFAM" id="SSF46955">
    <property type="entry name" value="Putative DNA-binding domain"/>
    <property type="match status" value="1"/>
</dbReference>
<accession>A0A1C0B9C4</accession>
<dbReference type="SUPFAM" id="SSF55681">
    <property type="entry name" value="Class II aaRS and biotin synthetases"/>
    <property type="match status" value="1"/>
</dbReference>
<dbReference type="NCBIfam" id="TIGR00472">
    <property type="entry name" value="pheT_bact"/>
    <property type="match status" value="1"/>
</dbReference>
<dbReference type="HAMAP" id="MF_00283">
    <property type="entry name" value="Phe_tRNA_synth_beta1"/>
    <property type="match status" value="1"/>
</dbReference>
<feature type="domain" description="TRNA-binding" evidence="17">
    <location>
        <begin position="39"/>
        <end position="150"/>
    </location>
</feature>
<dbReference type="PROSITE" id="PS51447">
    <property type="entry name" value="FDX_ACB"/>
    <property type="match status" value="1"/>
</dbReference>
<dbReference type="InterPro" id="IPR033714">
    <property type="entry name" value="tRNA_bind_bactPheRS"/>
</dbReference>
<keyword evidence="5 16" id="KW-0820">tRNA-binding</keyword>
<dbReference type="Gene3D" id="3.30.56.10">
    <property type="match status" value="2"/>
</dbReference>
<feature type="domain" description="FDX-ACB" evidence="18">
    <location>
        <begin position="682"/>
        <end position="774"/>
    </location>
</feature>
<dbReference type="PROSITE" id="PS50886">
    <property type="entry name" value="TRBD"/>
    <property type="match status" value="1"/>
</dbReference>
<evidence type="ECO:0000313" key="20">
    <source>
        <dbReference type="EMBL" id="OCM00206.1"/>
    </source>
</evidence>
<dbReference type="Pfam" id="PF03147">
    <property type="entry name" value="FDX-ACB"/>
    <property type="match status" value="1"/>
</dbReference>
<dbReference type="SUPFAM" id="SSF50249">
    <property type="entry name" value="Nucleic acid-binding proteins"/>
    <property type="match status" value="1"/>
</dbReference>